<name>A0ABN0NW64_TRELE</name>
<keyword evidence="1" id="KW-1133">Transmembrane helix</keyword>
<comment type="caution">
    <text evidence="2">The sequence shown here is derived from an EMBL/GenBank/DDBJ whole genome shotgun (WGS) entry which is preliminary data.</text>
</comment>
<keyword evidence="1" id="KW-0812">Transmembrane</keyword>
<sequence>MFFVCEYMEVYMTKWGAFVIGVAVGGITVAAARRAGFKKVCAKLISAGLQLKDDASAFVETVKEDAEDIAAEIKYAKKPASTTKKAAKAQKA</sequence>
<dbReference type="EMBL" id="AWVH01000045">
    <property type="protein sequence ID" value="ERJ91520.1"/>
    <property type="molecule type" value="Genomic_DNA"/>
</dbReference>
<keyword evidence="3" id="KW-1185">Reference proteome</keyword>
<keyword evidence="1" id="KW-0472">Membrane</keyword>
<gene>
    <name evidence="2" type="ORF">HMPREF9193_02221</name>
</gene>
<accession>A0ABN0NW64</accession>
<evidence type="ECO:0000313" key="3">
    <source>
        <dbReference type="Proteomes" id="UP000016649"/>
    </source>
</evidence>
<organism evidence="2 3">
    <name type="scientific">Treponema lecithinolyticum ATCC 700332</name>
    <dbReference type="NCBI Taxonomy" id="1321815"/>
    <lineage>
        <taxon>Bacteria</taxon>
        <taxon>Pseudomonadati</taxon>
        <taxon>Spirochaetota</taxon>
        <taxon>Spirochaetia</taxon>
        <taxon>Spirochaetales</taxon>
        <taxon>Treponemataceae</taxon>
        <taxon>Treponema</taxon>
    </lineage>
</organism>
<proteinExistence type="predicted"/>
<feature type="transmembrane region" description="Helical" evidence="1">
    <location>
        <begin position="12"/>
        <end position="32"/>
    </location>
</feature>
<evidence type="ECO:0008006" key="4">
    <source>
        <dbReference type="Google" id="ProtNLM"/>
    </source>
</evidence>
<protein>
    <recommendedName>
        <fullName evidence="4">DUF1490 domain-containing protein</fullName>
    </recommendedName>
</protein>
<evidence type="ECO:0000313" key="2">
    <source>
        <dbReference type="EMBL" id="ERJ91520.1"/>
    </source>
</evidence>
<dbReference type="Proteomes" id="UP000016649">
    <property type="component" value="Unassembled WGS sequence"/>
</dbReference>
<evidence type="ECO:0000256" key="1">
    <source>
        <dbReference type="SAM" id="Phobius"/>
    </source>
</evidence>
<reference evidence="2 3" key="1">
    <citation type="submission" date="2013-08" db="EMBL/GenBank/DDBJ databases">
        <authorList>
            <person name="Weinstock G."/>
            <person name="Sodergren E."/>
            <person name="Wylie T."/>
            <person name="Fulton L."/>
            <person name="Fulton R."/>
            <person name="Fronick C."/>
            <person name="O'Laughlin M."/>
            <person name="Godfrey J."/>
            <person name="Miner T."/>
            <person name="Herter B."/>
            <person name="Appelbaum E."/>
            <person name="Cordes M."/>
            <person name="Lek S."/>
            <person name="Wollam A."/>
            <person name="Pepin K.H."/>
            <person name="Palsikar V.B."/>
            <person name="Mitreva M."/>
            <person name="Wilson R.K."/>
        </authorList>
    </citation>
    <scope>NUCLEOTIDE SEQUENCE [LARGE SCALE GENOMIC DNA]</scope>
    <source>
        <strain evidence="2 3">ATCC 700332</strain>
    </source>
</reference>